<keyword evidence="4 8" id="KW-0507">mRNA processing</keyword>
<dbReference type="GO" id="GO:0030628">
    <property type="term" value="F:pre-mRNA 3'-splice site binding"/>
    <property type="evidence" value="ECO:0007669"/>
    <property type="project" value="UniProtKB-UniRule"/>
</dbReference>
<protein>
    <recommendedName>
        <fullName evidence="3 8">Pre-mRNA-splicing factor SLU7</fullName>
    </recommendedName>
</protein>
<dbReference type="OMA" id="KYAWESQ"/>
<accession>T1FVL3</accession>
<feature type="compositionally biased region" description="Basic residues" evidence="9">
    <location>
        <begin position="530"/>
        <end position="550"/>
    </location>
</feature>
<comment type="subunit">
    <text evidence="8">Associated with the spliceosome.</text>
</comment>
<evidence type="ECO:0000256" key="9">
    <source>
        <dbReference type="SAM" id="MobiDB-lite"/>
    </source>
</evidence>
<reference evidence="11 13" key="2">
    <citation type="journal article" date="2013" name="Nature">
        <title>Insights into bilaterian evolution from three spiralian genomes.</title>
        <authorList>
            <person name="Simakov O."/>
            <person name="Marletaz F."/>
            <person name="Cho S.J."/>
            <person name="Edsinger-Gonzales E."/>
            <person name="Havlak P."/>
            <person name="Hellsten U."/>
            <person name="Kuo D.H."/>
            <person name="Larsson T."/>
            <person name="Lv J."/>
            <person name="Arendt D."/>
            <person name="Savage R."/>
            <person name="Osoegawa K."/>
            <person name="de Jong P."/>
            <person name="Grimwood J."/>
            <person name="Chapman J.A."/>
            <person name="Shapiro H."/>
            <person name="Aerts A."/>
            <person name="Otillar R.P."/>
            <person name="Terry A.Y."/>
            <person name="Boore J.L."/>
            <person name="Grigoriev I.V."/>
            <person name="Lindberg D.R."/>
            <person name="Seaver E.C."/>
            <person name="Weisblat D.A."/>
            <person name="Putnam N.H."/>
            <person name="Rokhsar D.S."/>
        </authorList>
    </citation>
    <scope>NUCLEOTIDE SEQUENCE</scope>
</reference>
<feature type="region of interest" description="Disordered" evidence="9">
    <location>
        <begin position="40"/>
        <end position="59"/>
    </location>
</feature>
<dbReference type="Pfam" id="PF11708">
    <property type="entry name" value="Slu7"/>
    <property type="match status" value="1"/>
</dbReference>
<evidence type="ECO:0000256" key="3">
    <source>
        <dbReference type="ARBA" id="ARBA00021377"/>
    </source>
</evidence>
<dbReference type="Proteomes" id="UP000015101">
    <property type="component" value="Unassembled WGS sequence"/>
</dbReference>
<feature type="compositionally biased region" description="Basic and acidic residues" evidence="9">
    <location>
        <begin position="15"/>
        <end position="35"/>
    </location>
</feature>
<feature type="compositionally biased region" description="Basic and acidic residues" evidence="9">
    <location>
        <begin position="551"/>
        <end position="562"/>
    </location>
</feature>
<evidence type="ECO:0000259" key="10">
    <source>
        <dbReference type="Pfam" id="PF11708"/>
    </source>
</evidence>
<keyword evidence="13" id="KW-1185">Reference proteome</keyword>
<reference evidence="13" key="1">
    <citation type="submission" date="2012-12" db="EMBL/GenBank/DDBJ databases">
        <authorList>
            <person name="Hellsten U."/>
            <person name="Grimwood J."/>
            <person name="Chapman J.A."/>
            <person name="Shapiro H."/>
            <person name="Aerts A."/>
            <person name="Otillar R.P."/>
            <person name="Terry A.Y."/>
            <person name="Boore J.L."/>
            <person name="Simakov O."/>
            <person name="Marletaz F."/>
            <person name="Cho S.-J."/>
            <person name="Edsinger-Gonzales E."/>
            <person name="Havlak P."/>
            <person name="Kuo D.-H."/>
            <person name="Larsson T."/>
            <person name="Lv J."/>
            <person name="Arendt D."/>
            <person name="Savage R."/>
            <person name="Osoegawa K."/>
            <person name="de Jong P."/>
            <person name="Lindberg D.R."/>
            <person name="Seaver E.C."/>
            <person name="Weisblat D.A."/>
            <person name="Putnam N.H."/>
            <person name="Grigoriev I.V."/>
            <person name="Rokhsar D.S."/>
        </authorList>
    </citation>
    <scope>NUCLEOTIDE SEQUENCE</scope>
</reference>
<dbReference type="CTD" id="20212859"/>
<dbReference type="PANTHER" id="PTHR12942">
    <property type="entry name" value="STEP II SPLICING FACTOR SLU7"/>
    <property type="match status" value="1"/>
</dbReference>
<feature type="compositionally biased region" description="Basic and acidic residues" evidence="9">
    <location>
        <begin position="468"/>
        <end position="483"/>
    </location>
</feature>
<dbReference type="OrthoDB" id="249612at2759"/>
<keyword evidence="6 8" id="KW-0508">mRNA splicing</keyword>
<feature type="compositionally biased region" description="Polar residues" evidence="9">
    <location>
        <begin position="484"/>
        <end position="510"/>
    </location>
</feature>
<dbReference type="EnsemblMetazoa" id="HelroT194032">
    <property type="protein sequence ID" value="HelroP194032"/>
    <property type="gene ID" value="HelroG194032"/>
</dbReference>
<evidence type="ECO:0000256" key="2">
    <source>
        <dbReference type="ARBA" id="ARBA00007203"/>
    </source>
</evidence>
<feature type="compositionally biased region" description="Acidic residues" evidence="9">
    <location>
        <begin position="457"/>
        <end position="467"/>
    </location>
</feature>
<evidence type="ECO:0000256" key="7">
    <source>
        <dbReference type="ARBA" id="ARBA00023242"/>
    </source>
</evidence>
<name>T1FVL3_HELRO</name>
<comment type="similarity">
    <text evidence="2 8">Belongs to the SLU7 family.</text>
</comment>
<dbReference type="FunCoup" id="T1FVL3">
    <property type="interactions" value="1833"/>
</dbReference>
<feature type="region of interest" description="Disordered" evidence="9">
    <location>
        <begin position="204"/>
        <end position="233"/>
    </location>
</feature>
<feature type="region of interest" description="Disordered" evidence="9">
    <location>
        <begin position="456"/>
        <end position="585"/>
    </location>
</feature>
<keyword evidence="5 8" id="KW-0747">Spliceosome</keyword>
<feature type="domain" description="Pre-mRNA-splicing factor SLU7" evidence="10">
    <location>
        <begin position="162"/>
        <end position="423"/>
    </location>
</feature>
<reference evidence="12" key="3">
    <citation type="submission" date="2015-06" db="UniProtKB">
        <authorList>
            <consortium name="EnsemblMetazoa"/>
        </authorList>
    </citation>
    <scope>IDENTIFICATION</scope>
</reference>
<gene>
    <name evidence="12" type="primary">20212859</name>
    <name evidence="11" type="ORF">HELRODRAFT_194032</name>
</gene>
<feature type="compositionally biased region" description="Acidic residues" evidence="9">
    <location>
        <begin position="207"/>
        <end position="231"/>
    </location>
</feature>
<evidence type="ECO:0000256" key="6">
    <source>
        <dbReference type="ARBA" id="ARBA00023187"/>
    </source>
</evidence>
<dbReference type="InParanoid" id="T1FVL3"/>
<organism evidence="12 13">
    <name type="scientific">Helobdella robusta</name>
    <name type="common">Californian leech</name>
    <dbReference type="NCBI Taxonomy" id="6412"/>
    <lineage>
        <taxon>Eukaryota</taxon>
        <taxon>Metazoa</taxon>
        <taxon>Spiralia</taxon>
        <taxon>Lophotrochozoa</taxon>
        <taxon>Annelida</taxon>
        <taxon>Clitellata</taxon>
        <taxon>Hirudinea</taxon>
        <taxon>Rhynchobdellida</taxon>
        <taxon>Glossiphoniidae</taxon>
        <taxon>Helobdella</taxon>
    </lineage>
</organism>
<dbReference type="RefSeq" id="XP_009028357.1">
    <property type="nucleotide sequence ID" value="XM_009030109.1"/>
</dbReference>
<dbReference type="InterPro" id="IPR021715">
    <property type="entry name" value="Slu7_dom"/>
</dbReference>
<keyword evidence="7 8" id="KW-0539">Nucleus</keyword>
<feature type="compositionally biased region" description="Basic and acidic residues" evidence="9">
    <location>
        <begin position="513"/>
        <end position="529"/>
    </location>
</feature>
<dbReference type="eggNOG" id="KOG2560">
    <property type="taxonomic scope" value="Eukaryota"/>
</dbReference>
<dbReference type="EMBL" id="AMQM01007378">
    <property type="status" value="NOT_ANNOTATED_CDS"/>
    <property type="molecule type" value="Genomic_DNA"/>
</dbReference>
<evidence type="ECO:0000313" key="13">
    <source>
        <dbReference type="Proteomes" id="UP000015101"/>
    </source>
</evidence>
<evidence type="ECO:0000313" key="12">
    <source>
        <dbReference type="EnsemblMetazoa" id="HelroP194032"/>
    </source>
</evidence>
<dbReference type="STRING" id="6412.T1FVL3"/>
<sequence length="645" mass="75285">MSFQINVPPSLVAKIKKDEETAEEESREKKREDWRKIKELEEARKAGTAPAMQDEEGKDINPHIPQYIMQAPWYIGALQPTLKHQREPDERKKVYSGLNEWYNKGVKEEVTATKFREGACSNCGAMTHKKKDCFERPRKIGAEYTGTNIAPDEFSQPQLDFNYESKRDRWNGYDPANHRRIFEEFQKMEEMRREMKAKKLDKSLMVGEEDGAVEDNAKEEEEDGDEDDDEKYADSMAMPGQKFETKQRITVRNLRIREDTAKYLYNLDPNSAFYDPKTRSMRENPFKDKGVDPKDLPYAGDNFVRWSGDAYEIAKKQKFAWEAYEKGSDVHVQGLPTKLELLNKEYEKKKDIIKDRQWSNIIEKYGGQEHLNVLPKSLLLAQTEEYVEYSRHGTIVKGSEKAIVRSRYEEDVLEKNHTAIWGSFWKEGSWGYKCCESIVRGSYCIGQSGLQTKLLEEKEEEEEEKENEDNKSPKDKIISEKGKTSSSASNEEDTTNAISSNGCSNTTKSLLHQHLEKLQAEEKQKEREERKRKKKSKKNKKHKKHKKQKKEGKSNNKSRDSSSDDDDDSSDDDDDDDREKKITKAIRQEKKRLKEVEKMMKVDEKSRPYNVLYDGKGPTEEQIEAYQRLRVRPDDPMANYVDNER</sequence>
<proteinExistence type="inferred from homology"/>
<evidence type="ECO:0000313" key="11">
    <source>
        <dbReference type="EMBL" id="ESN93491.1"/>
    </source>
</evidence>
<evidence type="ECO:0000256" key="1">
    <source>
        <dbReference type="ARBA" id="ARBA00004123"/>
    </source>
</evidence>
<dbReference type="GeneID" id="20212859"/>
<dbReference type="EMBL" id="KB097605">
    <property type="protein sequence ID" value="ESN93491.1"/>
    <property type="molecule type" value="Genomic_DNA"/>
</dbReference>
<dbReference type="PANTHER" id="PTHR12942:SF2">
    <property type="entry name" value="PRE-MRNA-SPLICING FACTOR SLU7"/>
    <property type="match status" value="1"/>
</dbReference>
<feature type="region of interest" description="Disordered" evidence="9">
    <location>
        <begin position="1"/>
        <end position="35"/>
    </location>
</feature>
<dbReference type="AlphaFoldDB" id="T1FVL3"/>
<dbReference type="InterPro" id="IPR039974">
    <property type="entry name" value="Splicing_factor_SLU7"/>
</dbReference>
<comment type="subcellular location">
    <subcellularLocation>
        <location evidence="1 8">Nucleus</location>
    </subcellularLocation>
</comment>
<dbReference type="KEGG" id="hro:HELRODRAFT_194032"/>
<dbReference type="GO" id="GO:0005681">
    <property type="term" value="C:spliceosomal complex"/>
    <property type="evidence" value="ECO:0000318"/>
    <property type="project" value="GO_Central"/>
</dbReference>
<evidence type="ECO:0000256" key="5">
    <source>
        <dbReference type="ARBA" id="ARBA00022728"/>
    </source>
</evidence>
<comment type="function">
    <text evidence="8">Involved in pre-mRNA splicing.</text>
</comment>
<evidence type="ECO:0000256" key="8">
    <source>
        <dbReference type="RuleBase" id="RU367071"/>
    </source>
</evidence>
<dbReference type="GO" id="GO:0000398">
    <property type="term" value="P:mRNA splicing, via spliceosome"/>
    <property type="evidence" value="ECO:0007669"/>
    <property type="project" value="UniProtKB-UniRule"/>
</dbReference>
<evidence type="ECO:0000256" key="4">
    <source>
        <dbReference type="ARBA" id="ARBA00022664"/>
    </source>
</evidence>
<dbReference type="GO" id="GO:0008380">
    <property type="term" value="P:RNA splicing"/>
    <property type="evidence" value="ECO:0000318"/>
    <property type="project" value="GO_Central"/>
</dbReference>
<dbReference type="HOGENOM" id="CLU_019317_2_0_1"/>
<feature type="compositionally biased region" description="Acidic residues" evidence="9">
    <location>
        <begin position="563"/>
        <end position="577"/>
    </location>
</feature>